<organism evidence="1 2">
    <name type="scientific">Aspergillus tanneri</name>
    <dbReference type="NCBI Taxonomy" id="1220188"/>
    <lineage>
        <taxon>Eukaryota</taxon>
        <taxon>Fungi</taxon>
        <taxon>Dikarya</taxon>
        <taxon>Ascomycota</taxon>
        <taxon>Pezizomycotina</taxon>
        <taxon>Eurotiomycetes</taxon>
        <taxon>Eurotiomycetidae</taxon>
        <taxon>Eurotiales</taxon>
        <taxon>Aspergillaceae</taxon>
        <taxon>Aspergillus</taxon>
        <taxon>Aspergillus subgen. Circumdati</taxon>
    </lineage>
</organism>
<gene>
    <name evidence="1" type="ORF">EYZ11_010218</name>
</gene>
<reference evidence="1 2" key="1">
    <citation type="submission" date="2019-03" db="EMBL/GenBank/DDBJ databases">
        <title>The genome sequence of a newly discovered highly antifungal drug resistant Aspergillus species, Aspergillus tanneri NIH 1004.</title>
        <authorList>
            <person name="Mounaud S."/>
            <person name="Singh I."/>
            <person name="Joardar V."/>
            <person name="Pakala S."/>
            <person name="Pakala S."/>
            <person name="Venepally P."/>
            <person name="Hoover J."/>
            <person name="Nierman W."/>
            <person name="Chung J."/>
            <person name="Losada L."/>
        </authorList>
    </citation>
    <scope>NUCLEOTIDE SEQUENCE [LARGE SCALE GENOMIC DNA]</scope>
    <source>
        <strain evidence="1 2">NIH1004</strain>
    </source>
</reference>
<comment type="caution">
    <text evidence="1">The sequence shown here is derived from an EMBL/GenBank/DDBJ whole genome shotgun (WGS) entry which is preliminary data.</text>
</comment>
<accession>A0A4S3J5X9</accession>
<dbReference type="AlphaFoldDB" id="A0A4S3J5X9"/>
<evidence type="ECO:0000313" key="2">
    <source>
        <dbReference type="Proteomes" id="UP000308092"/>
    </source>
</evidence>
<keyword evidence="2" id="KW-1185">Reference proteome</keyword>
<sequence length="41" mass="5160">MELIIEIHIKNEGNDWWFNKIRFEPHTLPWIPIRFEGMDHR</sequence>
<dbReference type="VEuPathDB" id="FungiDB:EYZ11_010218"/>
<name>A0A4S3J5X9_9EURO</name>
<dbReference type="EMBL" id="SOSA01000534">
    <property type="protein sequence ID" value="THC90319.1"/>
    <property type="molecule type" value="Genomic_DNA"/>
</dbReference>
<dbReference type="Proteomes" id="UP000308092">
    <property type="component" value="Unassembled WGS sequence"/>
</dbReference>
<proteinExistence type="predicted"/>
<evidence type="ECO:0000313" key="1">
    <source>
        <dbReference type="EMBL" id="THC90319.1"/>
    </source>
</evidence>
<protein>
    <submittedName>
        <fullName evidence="1">Uncharacterized protein</fullName>
    </submittedName>
</protein>